<dbReference type="PANTHER" id="PTHR42815:SF2">
    <property type="entry name" value="FAD-BINDING, PUTATIVE (AFU_ORTHOLOGUE AFUA_6G07600)-RELATED"/>
    <property type="match status" value="1"/>
</dbReference>
<proteinExistence type="predicted"/>
<dbReference type="AlphaFoldDB" id="A0A839ZXV8"/>
<evidence type="ECO:0000313" key="3">
    <source>
        <dbReference type="Proteomes" id="UP000530564"/>
    </source>
</evidence>
<dbReference type="InterPro" id="IPR024029">
    <property type="entry name" value="Pyridox_Oxase_FMN-dep"/>
</dbReference>
<organism evidence="2 3">
    <name type="scientific">Phenylobacterium haematophilum</name>
    <dbReference type="NCBI Taxonomy" id="98513"/>
    <lineage>
        <taxon>Bacteria</taxon>
        <taxon>Pseudomonadati</taxon>
        <taxon>Pseudomonadota</taxon>
        <taxon>Alphaproteobacteria</taxon>
        <taxon>Caulobacterales</taxon>
        <taxon>Caulobacteraceae</taxon>
        <taxon>Phenylobacterium</taxon>
    </lineage>
</organism>
<dbReference type="InterPro" id="IPR011576">
    <property type="entry name" value="Pyridox_Oxase_N"/>
</dbReference>
<dbReference type="SUPFAM" id="SSF50475">
    <property type="entry name" value="FMN-binding split barrel"/>
    <property type="match status" value="1"/>
</dbReference>
<evidence type="ECO:0000313" key="2">
    <source>
        <dbReference type="EMBL" id="MBB3891196.1"/>
    </source>
</evidence>
<name>A0A839ZXV8_9CAUL</name>
<dbReference type="EMBL" id="JACIDK010000002">
    <property type="protein sequence ID" value="MBB3891196.1"/>
    <property type="molecule type" value="Genomic_DNA"/>
</dbReference>
<dbReference type="Pfam" id="PF01243">
    <property type="entry name" value="PNPOx_N"/>
    <property type="match status" value="1"/>
</dbReference>
<dbReference type="Gene3D" id="2.30.110.10">
    <property type="entry name" value="Electron Transport, Fmn-binding Protein, Chain A"/>
    <property type="match status" value="1"/>
</dbReference>
<accession>A0A839ZXV8</accession>
<feature type="domain" description="Pyridoxamine 5'-phosphate oxidase N-terminal" evidence="1">
    <location>
        <begin position="30"/>
        <end position="151"/>
    </location>
</feature>
<dbReference type="RefSeq" id="WP_183771856.1">
    <property type="nucleotide sequence ID" value="NZ_JACIDK010000002.1"/>
</dbReference>
<reference evidence="2 3" key="1">
    <citation type="submission" date="2020-08" db="EMBL/GenBank/DDBJ databases">
        <title>Genomic Encyclopedia of Type Strains, Phase IV (KMG-IV): sequencing the most valuable type-strain genomes for metagenomic binning, comparative biology and taxonomic classification.</title>
        <authorList>
            <person name="Goeker M."/>
        </authorList>
    </citation>
    <scope>NUCLEOTIDE SEQUENCE [LARGE SCALE GENOMIC DNA]</scope>
    <source>
        <strain evidence="2 3">DSM 21793</strain>
    </source>
</reference>
<comment type="caution">
    <text evidence="2">The sequence shown here is derived from an EMBL/GenBank/DDBJ whole genome shotgun (WGS) entry which is preliminary data.</text>
</comment>
<keyword evidence="3" id="KW-1185">Reference proteome</keyword>
<sequence length="203" mass="22208">MKTLDLAGIDELYKQPGKLVLDKVLDHVEKHGRAFIGLSPFCVVSSSGPDGAVDVSPRGGEPGFVHVSEDGRTLYLPDRPGNNRLDTIRNLLSGPGRIGLMFMIPGFDDVLRVNGRASATADPDLLAKFVEFGKTPRLVLMVAVEEAFLHCPKAIMRARLWEAQAQVERTALPSGAEMIFDQLNMGKVPVPDEQIIASYREQL</sequence>
<evidence type="ECO:0000259" key="1">
    <source>
        <dbReference type="Pfam" id="PF01243"/>
    </source>
</evidence>
<dbReference type="Proteomes" id="UP000530564">
    <property type="component" value="Unassembled WGS sequence"/>
</dbReference>
<dbReference type="InterPro" id="IPR012349">
    <property type="entry name" value="Split_barrel_FMN-bd"/>
</dbReference>
<dbReference type="NCBIfam" id="TIGR04025">
    <property type="entry name" value="PPOX_FMN_DR2398"/>
    <property type="match status" value="1"/>
</dbReference>
<protein>
    <recommendedName>
        <fullName evidence="1">Pyridoxamine 5'-phosphate oxidase N-terminal domain-containing protein</fullName>
    </recommendedName>
</protein>
<dbReference type="PANTHER" id="PTHR42815">
    <property type="entry name" value="FAD-BINDING, PUTATIVE (AFU_ORTHOLOGUE AFUA_6G07600)-RELATED"/>
    <property type="match status" value="1"/>
</dbReference>
<gene>
    <name evidence="2" type="ORF">GGQ61_001913</name>
</gene>